<proteinExistence type="predicted"/>
<gene>
    <name evidence="1" type="ORF">ETAA8_62860</name>
</gene>
<dbReference type="RefSeq" id="WP_202921351.1">
    <property type="nucleotide sequence ID" value="NZ_CP036274.1"/>
</dbReference>
<organism evidence="1 2">
    <name type="scientific">Anatilimnocola aggregata</name>
    <dbReference type="NCBI Taxonomy" id="2528021"/>
    <lineage>
        <taxon>Bacteria</taxon>
        <taxon>Pseudomonadati</taxon>
        <taxon>Planctomycetota</taxon>
        <taxon>Planctomycetia</taxon>
        <taxon>Pirellulales</taxon>
        <taxon>Pirellulaceae</taxon>
        <taxon>Anatilimnocola</taxon>
    </lineage>
</organism>
<name>A0A517YLP5_9BACT</name>
<dbReference type="KEGG" id="aagg:ETAA8_62860"/>
<dbReference type="Proteomes" id="UP000315017">
    <property type="component" value="Chromosome"/>
</dbReference>
<dbReference type="SUPFAM" id="SSF81301">
    <property type="entry name" value="Nucleotidyltransferase"/>
    <property type="match status" value="1"/>
</dbReference>
<accession>A0A517YLP5</accession>
<evidence type="ECO:0000313" key="2">
    <source>
        <dbReference type="Proteomes" id="UP000315017"/>
    </source>
</evidence>
<dbReference type="Gene3D" id="3.30.460.40">
    <property type="match status" value="1"/>
</dbReference>
<reference evidence="1 2" key="1">
    <citation type="submission" date="2019-02" db="EMBL/GenBank/DDBJ databases">
        <title>Deep-cultivation of Planctomycetes and their phenomic and genomic characterization uncovers novel biology.</title>
        <authorList>
            <person name="Wiegand S."/>
            <person name="Jogler M."/>
            <person name="Boedeker C."/>
            <person name="Pinto D."/>
            <person name="Vollmers J."/>
            <person name="Rivas-Marin E."/>
            <person name="Kohn T."/>
            <person name="Peeters S.H."/>
            <person name="Heuer A."/>
            <person name="Rast P."/>
            <person name="Oberbeckmann S."/>
            <person name="Bunk B."/>
            <person name="Jeske O."/>
            <person name="Meyerdierks A."/>
            <person name="Storesund J.E."/>
            <person name="Kallscheuer N."/>
            <person name="Luecker S."/>
            <person name="Lage O.M."/>
            <person name="Pohl T."/>
            <person name="Merkel B.J."/>
            <person name="Hornburger P."/>
            <person name="Mueller R.-W."/>
            <person name="Bruemmer F."/>
            <person name="Labrenz M."/>
            <person name="Spormann A.M."/>
            <person name="Op den Camp H."/>
            <person name="Overmann J."/>
            <person name="Amann R."/>
            <person name="Jetten M.S.M."/>
            <person name="Mascher T."/>
            <person name="Medema M.H."/>
            <person name="Devos D.P."/>
            <person name="Kaster A.-K."/>
            <person name="Ovreas L."/>
            <person name="Rohde M."/>
            <person name="Galperin M.Y."/>
            <person name="Jogler C."/>
        </authorList>
    </citation>
    <scope>NUCLEOTIDE SEQUENCE [LARGE SCALE GENOMIC DNA]</scope>
    <source>
        <strain evidence="1 2">ETA_A8</strain>
    </source>
</reference>
<evidence type="ECO:0000313" key="1">
    <source>
        <dbReference type="EMBL" id="QDU31133.1"/>
    </source>
</evidence>
<dbReference type="InterPro" id="IPR043519">
    <property type="entry name" value="NT_sf"/>
</dbReference>
<dbReference type="EMBL" id="CP036274">
    <property type="protein sequence ID" value="QDU31133.1"/>
    <property type="molecule type" value="Genomic_DNA"/>
</dbReference>
<keyword evidence="2" id="KW-1185">Reference proteome</keyword>
<sequence length="210" mass="23084">MNLPSEHSDSPAWLAGTVAMGEEILDRMERAVVKVRERLLRATSPLNQAAILSAVVGGNAVASWVATVDEGAVRNTRDVDLLVRREDYQQVSEALSRAGFIPTDSFGVVMFHDGLAGKPSEAIHLLFAGEKTKADHLLPAPEIETFDDPANFRVLQLKPLVSLLLTRRRNEDSMLVRDVASVGLIDQTWPQKFPPELSSRLQHLLDTPDG</sequence>
<evidence type="ECO:0008006" key="3">
    <source>
        <dbReference type="Google" id="ProtNLM"/>
    </source>
</evidence>
<dbReference type="AlphaFoldDB" id="A0A517YLP5"/>
<protein>
    <recommendedName>
        <fullName evidence="3">Nucleotidyltransferase family protein</fullName>
    </recommendedName>
</protein>